<evidence type="ECO:0000313" key="3">
    <source>
        <dbReference type="Proteomes" id="UP000032611"/>
    </source>
</evidence>
<feature type="transmembrane region" description="Helical" evidence="1">
    <location>
        <begin position="21"/>
        <end position="40"/>
    </location>
</feature>
<dbReference type="HOGENOM" id="CLU_741467_0_0_5"/>
<keyword evidence="3" id="KW-1185">Reference proteome</keyword>
<organism evidence="2 3">
    <name type="scientific">Martelella endophytica</name>
    <dbReference type="NCBI Taxonomy" id="1486262"/>
    <lineage>
        <taxon>Bacteria</taxon>
        <taxon>Pseudomonadati</taxon>
        <taxon>Pseudomonadota</taxon>
        <taxon>Alphaproteobacteria</taxon>
        <taxon>Hyphomicrobiales</taxon>
        <taxon>Aurantimonadaceae</taxon>
        <taxon>Martelella</taxon>
    </lineage>
</organism>
<dbReference type="Proteomes" id="UP000032611">
    <property type="component" value="Chromosome"/>
</dbReference>
<name>A0A0D5LRK3_MAREN</name>
<keyword evidence="1" id="KW-1133">Transmembrane helix</keyword>
<feature type="transmembrane region" description="Helical" evidence="1">
    <location>
        <begin position="171"/>
        <end position="194"/>
    </location>
</feature>
<dbReference type="AlphaFoldDB" id="A0A0D5LRK3"/>
<evidence type="ECO:0000256" key="1">
    <source>
        <dbReference type="SAM" id="Phobius"/>
    </source>
</evidence>
<sequence length="373" mass="38901">MEDIEMQRPAFSRAGAKRAGTVLLAAALIVASPFVVPSGLESVRLIAERNDPVAIADYRLSALTADDYRRAIAEALSDDDAGLAESLMLLAESRGVAISGPLREQVEMAVSREASLTHQLSELYEGAVSGNPDSTAGLIGAIATDLTTVGDVRDIINEGGAYLDGDDYDPLILGLSVAGLAITGAVIATAGSATTAKMGTSALKAAGKAGAIAAPLRRSFIRLTGSAVNGKALGEALPLLKRGNVTAARRTLATSLDTKPLVKLQDAAVDVGTVMRKQGFKAGTEMLKVADTPADLAKMSKLSTRFGKRFRAILFLLGSGAVTLGGYLIAAAGWTVSLALWLVGAAFFGWRLLRLGWRFFLFPLGRALFGRVP</sequence>
<dbReference type="KEGG" id="mey:TM49_12930"/>
<protein>
    <submittedName>
        <fullName evidence="2">Uncharacterized protein</fullName>
    </submittedName>
</protein>
<keyword evidence="1" id="KW-0472">Membrane</keyword>
<feature type="transmembrane region" description="Helical" evidence="1">
    <location>
        <begin position="336"/>
        <end position="353"/>
    </location>
</feature>
<feature type="transmembrane region" description="Helical" evidence="1">
    <location>
        <begin position="310"/>
        <end position="330"/>
    </location>
</feature>
<keyword evidence="1" id="KW-0812">Transmembrane</keyword>
<dbReference type="PATRIC" id="fig|1486262.3.peg.2673"/>
<reference evidence="2 3" key="1">
    <citation type="journal article" date="2015" name="Genome Announc.">
        <title>Complete genome sequence of Martelella endophytica YC6887, which has antifungal activity associated with a halophyte.</title>
        <authorList>
            <person name="Khan A."/>
            <person name="Khan H."/>
            <person name="Chung E.J."/>
            <person name="Hossain M.T."/>
            <person name="Chung Y.R."/>
        </authorList>
    </citation>
    <scope>NUCLEOTIDE SEQUENCE [LARGE SCALE GENOMIC DNA]</scope>
    <source>
        <strain evidence="2">YC6887</strain>
    </source>
</reference>
<evidence type="ECO:0000313" key="2">
    <source>
        <dbReference type="EMBL" id="AJY46372.1"/>
    </source>
</evidence>
<accession>A0A0D5LRK3</accession>
<proteinExistence type="predicted"/>
<dbReference type="EMBL" id="CP010803">
    <property type="protein sequence ID" value="AJY46372.1"/>
    <property type="molecule type" value="Genomic_DNA"/>
</dbReference>
<gene>
    <name evidence="2" type="ORF">TM49_12930</name>
</gene>